<dbReference type="PRINTS" id="PR00870">
    <property type="entry name" value="DNAPOLXBETA"/>
</dbReference>
<evidence type="ECO:0000256" key="9">
    <source>
        <dbReference type="ARBA" id="ARBA00022695"/>
    </source>
</evidence>
<evidence type="ECO:0000256" key="5">
    <source>
        <dbReference type="ARBA" id="ARBA00020020"/>
    </source>
</evidence>
<gene>
    <name evidence="25" type="primary">polX</name>
    <name evidence="25" type="ORF">L21SP4_02058</name>
</gene>
<dbReference type="CDD" id="cd00141">
    <property type="entry name" value="NT_POLXc"/>
    <property type="match status" value="1"/>
</dbReference>
<evidence type="ECO:0000313" key="25">
    <source>
        <dbReference type="EMBL" id="AKJ65291.1"/>
    </source>
</evidence>
<evidence type="ECO:0000256" key="11">
    <source>
        <dbReference type="ARBA" id="ARBA00022763"/>
    </source>
</evidence>
<dbReference type="InterPro" id="IPR050243">
    <property type="entry name" value="PHP_phosphatase"/>
</dbReference>
<sequence>MENADAAGMFEEIADLVEIQGGNPFRVRSYRNAARTIKDLSGRVEDLVEQGEDLSELPHIGSSIADKIREMVETGTCAKLEELRGQVPGHLTDLLDVPRLGPKKAQKIHEELGVDNLDDLRRACEQHRVRGLEGMGGKTEAQILKGLDMLAASEGRILLKEASEQAGMIGRLLDGEETVDRWEAAGSFRRGCESVGDLDILVHSTDRAATTDRIVDSLRPAEVIGRGGEKVSVRLSGGLQVDFRFFEEASFGSALMYFTGSKAHNIRLRRRAREHDWKLSEYGLFSGDTRLAGRSEEAVYGKLGLPWIAPELREDRGEIEAAEEGGLPALIEPDDIRGDLHVHSTATDGVHTIEEMIEGARKLGYDYLAFCDHSQAVRVAGGLDAEGLKRHADAVREANDRYDDILVLAGVEVDILPDGSLDLDEELLAGLDWVTASIHYNFNLDSDRMTERLVRALGSGVVHALGHPLARHIGKREPLAYDFDRVAAVCAEHGVAMEINAQPERLDLPDEYARRAREAGAKLVIDTDAHSTDDYAFMRFGVMTARRAWLRKQDVVNAASRREMEKRGRLRPPP</sequence>
<dbReference type="InterPro" id="IPR002054">
    <property type="entry name" value="DNA-dir_DNA_pol_X"/>
</dbReference>
<dbReference type="InterPro" id="IPR029398">
    <property type="entry name" value="PolB_thumb"/>
</dbReference>
<keyword evidence="6" id="KW-0488">Methylation</keyword>
<dbReference type="SUPFAM" id="SSF81301">
    <property type="entry name" value="Nucleotidyltransferase"/>
    <property type="match status" value="1"/>
</dbReference>
<dbReference type="Gene3D" id="3.30.460.10">
    <property type="entry name" value="Beta Polymerase, domain 2"/>
    <property type="match status" value="1"/>
</dbReference>
<dbReference type="EC" id="2.7.7.7" evidence="3"/>
<dbReference type="EC" id="4.2.99.18" evidence="4"/>
<feature type="domain" description="DNA-directed DNA polymerase X" evidence="24">
    <location>
        <begin position="1"/>
        <end position="314"/>
    </location>
</feature>
<dbReference type="SUPFAM" id="SSF47802">
    <property type="entry name" value="DNA polymerase beta, N-terminal domain-like"/>
    <property type="match status" value="1"/>
</dbReference>
<comment type="cofactor">
    <cofactor evidence="1">
        <name>Mg(2+)</name>
        <dbReference type="ChEBI" id="CHEBI:18420"/>
    </cofactor>
</comment>
<evidence type="ECO:0000256" key="8">
    <source>
        <dbReference type="ARBA" id="ARBA00022679"/>
    </source>
</evidence>
<dbReference type="GO" id="GO:0140078">
    <property type="term" value="F:class I DNA-(apurinic or apyrimidinic site) endonuclease activity"/>
    <property type="evidence" value="ECO:0007669"/>
    <property type="project" value="UniProtKB-EC"/>
</dbReference>
<dbReference type="GO" id="GO:0042578">
    <property type="term" value="F:phosphoric ester hydrolase activity"/>
    <property type="evidence" value="ECO:0007669"/>
    <property type="project" value="TreeGrafter"/>
</dbReference>
<dbReference type="Gene3D" id="1.10.150.110">
    <property type="entry name" value="DNA polymerase beta, N-terminal domain-like"/>
    <property type="match status" value="1"/>
</dbReference>
<evidence type="ECO:0000256" key="10">
    <source>
        <dbReference type="ARBA" id="ARBA00022705"/>
    </source>
</evidence>
<dbReference type="CDD" id="cd07436">
    <property type="entry name" value="PHP_PolX"/>
    <property type="match status" value="1"/>
</dbReference>
<keyword evidence="11" id="KW-0227">DNA damage</keyword>
<dbReference type="GO" id="GO:0006281">
    <property type="term" value="P:DNA repair"/>
    <property type="evidence" value="ECO:0007669"/>
    <property type="project" value="UniProtKB-KW"/>
</dbReference>
<feature type="domain" description="Polymerase/histidinol phosphatase N-terminal" evidence="23">
    <location>
        <begin position="338"/>
        <end position="417"/>
    </location>
</feature>
<dbReference type="PATRIC" id="fig|1609981.3.peg.2138"/>
<keyword evidence="14" id="KW-0915">Sodium</keyword>
<evidence type="ECO:0000256" key="16">
    <source>
        <dbReference type="ARBA" id="ARBA00035717"/>
    </source>
</evidence>
<keyword evidence="10" id="KW-0235">DNA replication</keyword>
<evidence type="ECO:0000256" key="4">
    <source>
        <dbReference type="ARBA" id="ARBA00012720"/>
    </source>
</evidence>
<evidence type="ECO:0000256" key="12">
    <source>
        <dbReference type="ARBA" id="ARBA00022843"/>
    </source>
</evidence>
<dbReference type="AlphaFoldDB" id="A0A0G3EFQ0"/>
<dbReference type="InterPro" id="IPR037160">
    <property type="entry name" value="DNA_Pol_thumb_sf"/>
</dbReference>
<dbReference type="Pfam" id="PF14791">
    <property type="entry name" value="DNA_pol_B_thumb"/>
    <property type="match status" value="1"/>
</dbReference>
<keyword evidence="12" id="KW-0832">Ubl conjugation</keyword>
<evidence type="ECO:0000259" key="24">
    <source>
        <dbReference type="SMART" id="SM00483"/>
    </source>
</evidence>
<keyword evidence="8" id="KW-0808">Transferase</keyword>
<comment type="catalytic activity">
    <reaction evidence="21">
        <text>DNA(n) + a 2'-deoxyribonucleoside 5'-triphosphate = DNA(n+1) + diphosphate</text>
        <dbReference type="Rhea" id="RHEA:22508"/>
        <dbReference type="Rhea" id="RHEA-COMP:17339"/>
        <dbReference type="Rhea" id="RHEA-COMP:17340"/>
        <dbReference type="ChEBI" id="CHEBI:33019"/>
        <dbReference type="ChEBI" id="CHEBI:61560"/>
        <dbReference type="ChEBI" id="CHEBI:173112"/>
        <dbReference type="EC" id="2.7.7.7"/>
    </reaction>
</comment>
<dbReference type="SMART" id="SM00481">
    <property type="entry name" value="POLIIIAc"/>
    <property type="match status" value="1"/>
</dbReference>
<dbReference type="Proteomes" id="UP000035268">
    <property type="component" value="Chromosome"/>
</dbReference>
<reference evidence="25 26" key="2">
    <citation type="journal article" date="2016" name="ISME J.">
        <title>Characterization of the first cultured representative of Verrucomicrobia subdivision 5 indicates the proposal of a novel phylum.</title>
        <authorList>
            <person name="Spring S."/>
            <person name="Bunk B."/>
            <person name="Sproer C."/>
            <person name="Schumann P."/>
            <person name="Rohde M."/>
            <person name="Tindall B.J."/>
            <person name="Klenk H.P."/>
        </authorList>
    </citation>
    <scope>NUCLEOTIDE SEQUENCE [LARGE SCALE GENOMIC DNA]</scope>
    <source>
        <strain evidence="25 26">L21-Fru-AB</strain>
    </source>
</reference>
<comment type="function">
    <text evidence="20">Repair polymerase that plays a key role in base-excision repair. During this process, the damaged base is excised by specific DNA glycosylases, the DNA backbone is nicked at the abasic site by an apurinic/apyrimidic (AP) endonuclease, and POLB removes 5'-deoxyribose-phosphate from the preincised AP site acting as a 5'-deoxyribose-phosphate lyase (5'-dRP lyase); through its DNA polymerase activity, it adds one nucleotide to the 3' end of the arising single-nucleotide gap. Conducts 'gap-filling' DNA synthesis in a stepwise distributive fashion rather than in a processive fashion as for other DNA polymerases. It is also able to cleave sugar-phosphate bonds 3' to an intact AP site, acting as an AP lyase.</text>
</comment>
<dbReference type="InterPro" id="IPR003141">
    <property type="entry name" value="Pol/His_phosphatase_N"/>
</dbReference>
<evidence type="ECO:0000256" key="18">
    <source>
        <dbReference type="ARBA" id="ARBA00044632"/>
    </source>
</evidence>
<dbReference type="InterPro" id="IPR022311">
    <property type="entry name" value="PolX-like"/>
</dbReference>
<dbReference type="Pfam" id="PF14520">
    <property type="entry name" value="HHH_5"/>
    <property type="match status" value="1"/>
</dbReference>
<comment type="catalytic activity">
    <reaction evidence="19">
        <text>a 5'-end 2'-deoxyribose-2'-deoxyribonucleotide-DNA = (2E,4S)-4-hydroxypenten-2-al-5-phosphate + a 5'-end 5'-phospho-2'-deoxyribonucleoside-DNA + H(+)</text>
        <dbReference type="Rhea" id="RHEA:76255"/>
        <dbReference type="Rhea" id="RHEA-COMP:13180"/>
        <dbReference type="Rhea" id="RHEA-COMP:18657"/>
        <dbReference type="ChEBI" id="CHEBI:15378"/>
        <dbReference type="ChEBI" id="CHEBI:136412"/>
        <dbReference type="ChEBI" id="CHEBI:195194"/>
        <dbReference type="ChEBI" id="CHEBI:195195"/>
    </reaction>
</comment>
<evidence type="ECO:0000256" key="7">
    <source>
        <dbReference type="ARBA" id="ARBA00022634"/>
    </source>
</evidence>
<dbReference type="SMART" id="SM00483">
    <property type="entry name" value="POLXc"/>
    <property type="match status" value="1"/>
</dbReference>
<proteinExistence type="predicted"/>
<evidence type="ECO:0000259" key="22">
    <source>
        <dbReference type="SMART" id="SM00278"/>
    </source>
</evidence>
<keyword evidence="26" id="KW-1185">Reference proteome</keyword>
<dbReference type="Gene3D" id="3.30.210.10">
    <property type="entry name" value="DNA polymerase, thumb domain"/>
    <property type="match status" value="1"/>
</dbReference>
<evidence type="ECO:0000256" key="6">
    <source>
        <dbReference type="ARBA" id="ARBA00022481"/>
    </source>
</evidence>
<dbReference type="NCBIfam" id="NF006375">
    <property type="entry name" value="PRK08609.1"/>
    <property type="match status" value="1"/>
</dbReference>
<dbReference type="Gene3D" id="3.20.20.140">
    <property type="entry name" value="Metal-dependent hydrolases"/>
    <property type="match status" value="1"/>
</dbReference>
<evidence type="ECO:0000256" key="20">
    <source>
        <dbReference type="ARBA" id="ARBA00045548"/>
    </source>
</evidence>
<feature type="domain" description="Helix-hairpin-helix DNA-binding motif class 1" evidence="22">
    <location>
        <begin position="92"/>
        <end position="111"/>
    </location>
</feature>
<evidence type="ECO:0000256" key="3">
    <source>
        <dbReference type="ARBA" id="ARBA00012417"/>
    </source>
</evidence>
<evidence type="ECO:0000256" key="13">
    <source>
        <dbReference type="ARBA" id="ARBA00022932"/>
    </source>
</evidence>
<organism evidence="25 26">
    <name type="scientific">Kiritimatiella glycovorans</name>
    <dbReference type="NCBI Taxonomy" id="1307763"/>
    <lineage>
        <taxon>Bacteria</taxon>
        <taxon>Pseudomonadati</taxon>
        <taxon>Kiritimatiellota</taxon>
        <taxon>Kiritimatiellia</taxon>
        <taxon>Kiritimatiellales</taxon>
        <taxon>Kiritimatiellaceae</taxon>
        <taxon>Kiritimatiella</taxon>
    </lineage>
</organism>
<dbReference type="OrthoDB" id="9808747at2"/>
<comment type="catalytic activity">
    <reaction evidence="18">
        <text>2'-deoxyribonucleotide-(2'-deoxyribose 5'-phosphate)-2'-deoxyribonucleotide-DNA = a 3'-end 2'-deoxyribonucleotide-(2,3-dehydro-2,3-deoxyribose 5'-phosphate)-DNA + a 5'-end 5'-phospho-2'-deoxyribonucleoside-DNA + H(+)</text>
        <dbReference type="Rhea" id="RHEA:66592"/>
        <dbReference type="Rhea" id="RHEA-COMP:13180"/>
        <dbReference type="Rhea" id="RHEA-COMP:16897"/>
        <dbReference type="Rhea" id="RHEA-COMP:17067"/>
        <dbReference type="ChEBI" id="CHEBI:15378"/>
        <dbReference type="ChEBI" id="CHEBI:136412"/>
        <dbReference type="ChEBI" id="CHEBI:157695"/>
        <dbReference type="ChEBI" id="CHEBI:167181"/>
        <dbReference type="EC" id="4.2.99.18"/>
    </reaction>
</comment>
<evidence type="ECO:0000256" key="1">
    <source>
        <dbReference type="ARBA" id="ARBA00001946"/>
    </source>
</evidence>
<dbReference type="InterPro" id="IPR004013">
    <property type="entry name" value="PHP_dom"/>
</dbReference>
<evidence type="ECO:0000256" key="14">
    <source>
        <dbReference type="ARBA" id="ARBA00023053"/>
    </source>
</evidence>
<keyword evidence="25" id="KW-0378">Hydrolase</keyword>
<keyword evidence="15" id="KW-0234">DNA repair</keyword>
<dbReference type="PIRSF" id="PIRSF005047">
    <property type="entry name" value="UCP005047_YshC"/>
    <property type="match status" value="1"/>
</dbReference>
<dbReference type="SUPFAM" id="SSF89550">
    <property type="entry name" value="PHP domain-like"/>
    <property type="match status" value="1"/>
</dbReference>
<keyword evidence="25" id="KW-0540">Nuclease</keyword>
<keyword evidence="25" id="KW-0269">Exonuclease</keyword>
<dbReference type="InterPro" id="IPR002008">
    <property type="entry name" value="DNA_pol_X_beta-like"/>
</dbReference>
<dbReference type="InterPro" id="IPR016195">
    <property type="entry name" value="Pol/histidinol_Pase-like"/>
</dbReference>
<dbReference type="EMBL" id="CP010904">
    <property type="protein sequence ID" value="AKJ65291.1"/>
    <property type="molecule type" value="Genomic_DNA"/>
</dbReference>
<dbReference type="InterPro" id="IPR047967">
    <property type="entry name" value="PolX_PHP"/>
</dbReference>
<keyword evidence="13" id="KW-0239">DNA-directed DNA polymerase</keyword>
<dbReference type="PANTHER" id="PTHR36928:SF1">
    <property type="entry name" value="PHOSPHATASE YCDX-RELATED"/>
    <property type="match status" value="1"/>
</dbReference>
<evidence type="ECO:0000256" key="21">
    <source>
        <dbReference type="ARBA" id="ARBA00049244"/>
    </source>
</evidence>
<dbReference type="Pfam" id="PF02811">
    <property type="entry name" value="PHP"/>
    <property type="match status" value="1"/>
</dbReference>
<accession>A0A0G3EFQ0</accession>
<dbReference type="STRING" id="1307763.L21SP4_02058"/>
<evidence type="ECO:0000256" key="2">
    <source>
        <dbReference type="ARBA" id="ARBA00004496"/>
    </source>
</evidence>
<name>A0A0G3EFQ0_9BACT</name>
<keyword evidence="9" id="KW-0548">Nucleotidyltransferase</keyword>
<protein>
    <recommendedName>
        <fullName evidence="5">DNA polymerase beta</fullName>
        <ecNumber evidence="3">2.7.7.7</ecNumber>
        <ecNumber evidence="4">4.2.99.18</ecNumber>
    </recommendedName>
    <alternativeName>
        <fullName evidence="16">5'-deoxyribose-phosphate lyase</fullName>
    </alternativeName>
    <alternativeName>
        <fullName evidence="17">AP lyase</fullName>
    </alternativeName>
</protein>
<keyword evidence="7" id="KW-0237">DNA synthesis</keyword>
<dbReference type="GO" id="GO:0003677">
    <property type="term" value="F:DNA binding"/>
    <property type="evidence" value="ECO:0007669"/>
    <property type="project" value="InterPro"/>
</dbReference>
<dbReference type="Gene3D" id="1.10.150.20">
    <property type="entry name" value="5' to 3' exonuclease, C-terminal subdomain"/>
    <property type="match status" value="1"/>
</dbReference>
<evidence type="ECO:0000256" key="17">
    <source>
        <dbReference type="ARBA" id="ARBA00035726"/>
    </source>
</evidence>
<dbReference type="SMART" id="SM00278">
    <property type="entry name" value="HhH1"/>
    <property type="match status" value="3"/>
</dbReference>
<dbReference type="Pfam" id="PF14716">
    <property type="entry name" value="HHH_8"/>
    <property type="match status" value="1"/>
</dbReference>
<dbReference type="GO" id="GO:0004527">
    <property type="term" value="F:exonuclease activity"/>
    <property type="evidence" value="ECO:0007669"/>
    <property type="project" value="UniProtKB-KW"/>
</dbReference>
<feature type="domain" description="Helix-hairpin-helix DNA-binding motif class 1" evidence="22">
    <location>
        <begin position="52"/>
        <end position="71"/>
    </location>
</feature>
<reference evidence="26" key="1">
    <citation type="submission" date="2015-02" db="EMBL/GenBank/DDBJ databases">
        <title>Description and complete genome sequence of the first cultured representative of the subdivision 5 of the Verrucomicrobia phylum.</title>
        <authorList>
            <person name="Spring S."/>
            <person name="Bunk B."/>
            <person name="Sproer C."/>
            <person name="Klenk H.-P."/>
        </authorList>
    </citation>
    <scope>NUCLEOTIDE SEQUENCE [LARGE SCALE GENOMIC DNA]</scope>
    <source>
        <strain evidence="26">L21-Fru-AB</strain>
    </source>
</reference>
<dbReference type="KEGG" id="vbl:L21SP4_02058"/>
<dbReference type="InterPro" id="IPR043519">
    <property type="entry name" value="NT_sf"/>
</dbReference>
<dbReference type="GO" id="GO:0003887">
    <property type="term" value="F:DNA-directed DNA polymerase activity"/>
    <property type="evidence" value="ECO:0007669"/>
    <property type="project" value="UniProtKB-KW"/>
</dbReference>
<evidence type="ECO:0000313" key="26">
    <source>
        <dbReference type="Proteomes" id="UP000035268"/>
    </source>
</evidence>
<dbReference type="GO" id="GO:0008270">
    <property type="term" value="F:zinc ion binding"/>
    <property type="evidence" value="ECO:0007669"/>
    <property type="project" value="TreeGrafter"/>
</dbReference>
<evidence type="ECO:0000259" key="23">
    <source>
        <dbReference type="SMART" id="SM00481"/>
    </source>
</evidence>
<dbReference type="RefSeq" id="WP_052882537.1">
    <property type="nucleotide sequence ID" value="NZ_CP010904.1"/>
</dbReference>
<dbReference type="PANTHER" id="PTHR36928">
    <property type="entry name" value="PHOSPHATASE YCDX-RELATED"/>
    <property type="match status" value="1"/>
</dbReference>
<evidence type="ECO:0000256" key="15">
    <source>
        <dbReference type="ARBA" id="ARBA00023204"/>
    </source>
</evidence>
<evidence type="ECO:0000256" key="19">
    <source>
        <dbReference type="ARBA" id="ARBA00044678"/>
    </source>
</evidence>
<comment type="subcellular location">
    <subcellularLocation>
        <location evidence="2">Cytoplasm</location>
    </subcellularLocation>
</comment>
<dbReference type="InterPro" id="IPR027421">
    <property type="entry name" value="DNA_pol_lamdba_lyase_dom_sf"/>
</dbReference>
<dbReference type="InterPro" id="IPR010996">
    <property type="entry name" value="HHH_MUS81"/>
</dbReference>
<dbReference type="GO" id="GO:0005829">
    <property type="term" value="C:cytosol"/>
    <property type="evidence" value="ECO:0007669"/>
    <property type="project" value="TreeGrafter"/>
</dbReference>
<feature type="domain" description="Helix-hairpin-helix DNA-binding motif class 1" evidence="22">
    <location>
        <begin position="127"/>
        <end position="146"/>
    </location>
</feature>
<dbReference type="InterPro" id="IPR003583">
    <property type="entry name" value="Hlx-hairpin-Hlx_DNA-bd_motif"/>
</dbReference>